<dbReference type="PANTHER" id="PTHR46561:SF11">
    <property type="entry name" value="SERPENTINE RECEPTOR CLASS ALPHA_BETA-14"/>
    <property type="match status" value="1"/>
</dbReference>
<feature type="transmembrane region" description="Helical" evidence="5">
    <location>
        <begin position="21"/>
        <end position="46"/>
    </location>
</feature>
<comment type="subcellular location">
    <subcellularLocation>
        <location evidence="1">Membrane</location>
        <topology evidence="1">Multi-pass membrane protein</topology>
    </subcellularLocation>
</comment>
<dbReference type="Proteomes" id="UP000887574">
    <property type="component" value="Unplaced"/>
</dbReference>
<keyword evidence="2 5" id="KW-0812">Transmembrane</keyword>
<feature type="transmembrane region" description="Helical" evidence="5">
    <location>
        <begin position="61"/>
        <end position="82"/>
    </location>
</feature>
<dbReference type="InterPro" id="IPR019408">
    <property type="entry name" value="7TM_GPCR_serpentine_rcpt_Srab"/>
</dbReference>
<evidence type="ECO:0000256" key="3">
    <source>
        <dbReference type="ARBA" id="ARBA00022989"/>
    </source>
</evidence>
<dbReference type="WBParaSite" id="jg2716">
    <property type="protein sequence ID" value="jg2716"/>
    <property type="gene ID" value="jg2716"/>
</dbReference>
<keyword evidence="3 5" id="KW-1133">Transmembrane helix</keyword>
<accession>A0A915E8L2</accession>
<dbReference type="PANTHER" id="PTHR46561">
    <property type="entry name" value="SERPENTINE RECEPTOR, CLASS AB (CLASS A-LIKE)-RELATED"/>
    <property type="match status" value="1"/>
</dbReference>
<keyword evidence="6" id="KW-1185">Reference proteome</keyword>
<reference evidence="7" key="1">
    <citation type="submission" date="2022-11" db="UniProtKB">
        <authorList>
            <consortium name="WormBaseParasite"/>
        </authorList>
    </citation>
    <scope>IDENTIFICATION</scope>
</reference>
<keyword evidence="4 5" id="KW-0472">Membrane</keyword>
<dbReference type="InterPro" id="IPR053286">
    <property type="entry name" value="Nematode_rcpt-like_srab"/>
</dbReference>
<protein>
    <submittedName>
        <fullName evidence="7">G-protein coupled receptors family 1 profile domain-containing protein</fullName>
    </submittedName>
</protein>
<sequence>MTSNQTSSGICQSAELLSQSCIYKIVISFKGAANITAVFILIFLAFSRNRLKVFHPNTKTIYIFICLSTFVMALNGSTFCLFEILRLSPFNASLCGRLWWTPLIFYFRYAHRSVELSVNCSLIVLCIERFICIRKISCYEESSRPLLVAFFLIFLPAEADG</sequence>
<dbReference type="GO" id="GO:0016020">
    <property type="term" value="C:membrane"/>
    <property type="evidence" value="ECO:0007669"/>
    <property type="project" value="UniProtKB-SubCell"/>
</dbReference>
<evidence type="ECO:0000256" key="2">
    <source>
        <dbReference type="ARBA" id="ARBA00022692"/>
    </source>
</evidence>
<dbReference type="AlphaFoldDB" id="A0A915E8L2"/>
<evidence type="ECO:0000256" key="1">
    <source>
        <dbReference type="ARBA" id="ARBA00004141"/>
    </source>
</evidence>
<evidence type="ECO:0000313" key="7">
    <source>
        <dbReference type="WBParaSite" id="jg2716"/>
    </source>
</evidence>
<dbReference type="Pfam" id="PF10292">
    <property type="entry name" value="7TM_GPCR_Srab"/>
    <property type="match status" value="1"/>
</dbReference>
<organism evidence="6 7">
    <name type="scientific">Ditylenchus dipsaci</name>
    <dbReference type="NCBI Taxonomy" id="166011"/>
    <lineage>
        <taxon>Eukaryota</taxon>
        <taxon>Metazoa</taxon>
        <taxon>Ecdysozoa</taxon>
        <taxon>Nematoda</taxon>
        <taxon>Chromadorea</taxon>
        <taxon>Rhabditida</taxon>
        <taxon>Tylenchina</taxon>
        <taxon>Tylenchomorpha</taxon>
        <taxon>Sphaerularioidea</taxon>
        <taxon>Anguinidae</taxon>
        <taxon>Anguininae</taxon>
        <taxon>Ditylenchus</taxon>
    </lineage>
</organism>
<evidence type="ECO:0000256" key="4">
    <source>
        <dbReference type="ARBA" id="ARBA00023136"/>
    </source>
</evidence>
<name>A0A915E8L2_9BILA</name>
<proteinExistence type="predicted"/>
<evidence type="ECO:0000313" key="6">
    <source>
        <dbReference type="Proteomes" id="UP000887574"/>
    </source>
</evidence>
<evidence type="ECO:0000256" key="5">
    <source>
        <dbReference type="SAM" id="Phobius"/>
    </source>
</evidence>